<sequence length="401" mass="46516">MGLFYFNHIRSRAPIFQLKNRLYSTNIEHLIKNLDNNEVIKTTPDKKYRIHGKESVIRFRKALLEQADLENKSLGTNIEVSKKKHGIRVKDKNKGLDPGLIKKKNKSKHPIENSNKGLNLNISNKLNDTNTYHKSNFNNIYMPSHDIKNYDFITDMIRQMNQPHLDLKPVISTNDLKSSLANIEGKQSTKHISKKTSLPNSTTNLKQNKTNFHINNGTLHTLETYLVEKDKQTQEANVIRTIKREIELDNELQKEKLNSSTNSFSIERYFQPEKFVKDKKNKQQIEPKEFLIYDLGSQKNVKIIDPNKFDQAFFNINYKDIFSIINSSSRPPDEALGIINKVEQEGWKLVGDLYGESKFLIVFQRPLENVDSEIDTQKKTFQRLVTTSTLITVIMVCAFML</sequence>
<evidence type="ECO:0000313" key="2">
    <source>
        <dbReference type="EMBL" id="CCH59214.1"/>
    </source>
</evidence>
<dbReference type="InParanoid" id="I2GYL2"/>
<dbReference type="AlphaFoldDB" id="I2GYL2"/>
<dbReference type="HOGENOM" id="CLU_687311_0_0_1"/>
<gene>
    <name evidence="2" type="primary">TBLA0B03750</name>
    <name evidence="2" type="ORF">TBLA_0B03750</name>
</gene>
<evidence type="ECO:0000313" key="3">
    <source>
        <dbReference type="Proteomes" id="UP000002866"/>
    </source>
</evidence>
<name>I2GYL2_HENB6</name>
<dbReference type="RefSeq" id="XP_004178733.1">
    <property type="nucleotide sequence ID" value="XM_004178685.1"/>
</dbReference>
<accession>I2GYL2</accession>
<organism evidence="2 3">
    <name type="scientific">Henningerozyma blattae (strain ATCC 34711 / CBS 6284 / DSM 70876 / NBRC 10599 / NRRL Y-10934 / UCD 77-7)</name>
    <name type="common">Yeast</name>
    <name type="synonym">Tetrapisispora blattae</name>
    <dbReference type="NCBI Taxonomy" id="1071380"/>
    <lineage>
        <taxon>Eukaryota</taxon>
        <taxon>Fungi</taxon>
        <taxon>Dikarya</taxon>
        <taxon>Ascomycota</taxon>
        <taxon>Saccharomycotina</taxon>
        <taxon>Saccharomycetes</taxon>
        <taxon>Saccharomycetales</taxon>
        <taxon>Saccharomycetaceae</taxon>
        <taxon>Henningerozyma</taxon>
    </lineage>
</organism>
<feature type="region of interest" description="Disordered" evidence="1">
    <location>
        <begin position="89"/>
        <end position="116"/>
    </location>
</feature>
<dbReference type="eggNOG" id="ENOG502S553">
    <property type="taxonomic scope" value="Eukaryota"/>
</dbReference>
<reference evidence="2 3" key="1">
    <citation type="journal article" date="2011" name="Proc. Natl. Acad. Sci. U.S.A.">
        <title>Evolutionary erosion of yeast sex chromosomes by mating-type switching accidents.</title>
        <authorList>
            <person name="Gordon J.L."/>
            <person name="Armisen D."/>
            <person name="Proux-Wera E."/>
            <person name="Oheigeartaigh S.S."/>
            <person name="Byrne K.P."/>
            <person name="Wolfe K.H."/>
        </authorList>
    </citation>
    <scope>NUCLEOTIDE SEQUENCE [LARGE SCALE GENOMIC DNA]</scope>
    <source>
        <strain evidence="3">ATCC 34711 / CBS 6284 / DSM 70876 / NBRC 10599 / NRRL Y-10934 / UCD 77-7</strain>
    </source>
</reference>
<dbReference type="FunCoup" id="I2GYL2">
    <property type="interactions" value="35"/>
</dbReference>
<dbReference type="GeneID" id="14494441"/>
<dbReference type="KEGG" id="tbl:TBLA_0B03750"/>
<dbReference type="OrthoDB" id="4035871at2759"/>
<dbReference type="EMBL" id="HE806317">
    <property type="protein sequence ID" value="CCH59214.1"/>
    <property type="molecule type" value="Genomic_DNA"/>
</dbReference>
<keyword evidence="3" id="KW-1185">Reference proteome</keyword>
<proteinExistence type="predicted"/>
<evidence type="ECO:0000256" key="1">
    <source>
        <dbReference type="SAM" id="MobiDB-lite"/>
    </source>
</evidence>
<protein>
    <submittedName>
        <fullName evidence="2">Uncharacterized protein</fullName>
    </submittedName>
</protein>
<dbReference type="Proteomes" id="UP000002866">
    <property type="component" value="Chromosome 2"/>
</dbReference>